<evidence type="ECO:0000256" key="2">
    <source>
        <dbReference type="ARBA" id="ARBA00022679"/>
    </source>
</evidence>
<evidence type="ECO:0000256" key="6">
    <source>
        <dbReference type="ARBA" id="ARBA00022842"/>
    </source>
</evidence>
<keyword evidence="1 9" id="KW-0963">Cytoplasm</keyword>
<dbReference type="InterPro" id="IPR004821">
    <property type="entry name" value="Cyt_trans-like"/>
</dbReference>
<comment type="cofactor">
    <cofactor evidence="9">
        <name>Mg(2+)</name>
        <dbReference type="ChEBI" id="CHEBI:18420"/>
    </cofactor>
</comment>
<dbReference type="AlphaFoldDB" id="A0A7U3YMT6"/>
<evidence type="ECO:0000256" key="4">
    <source>
        <dbReference type="ARBA" id="ARBA00022741"/>
    </source>
</evidence>
<dbReference type="Pfam" id="PF01467">
    <property type="entry name" value="CTP_transf_like"/>
    <property type="match status" value="1"/>
</dbReference>
<feature type="binding site" evidence="9">
    <location>
        <begin position="123"/>
        <end position="129"/>
    </location>
    <ligand>
        <name>ATP</name>
        <dbReference type="ChEBI" id="CHEBI:30616"/>
    </ligand>
</feature>
<comment type="pathway">
    <text evidence="9">Cofactor biosynthesis; coenzyme A biosynthesis; CoA from (R)-pantothenate: step 4/5.</text>
</comment>
<feature type="domain" description="Cytidyltransferase-like" evidence="10">
    <location>
        <begin position="4"/>
        <end position="132"/>
    </location>
</feature>
<keyword evidence="12" id="KW-1185">Reference proteome</keyword>
<keyword evidence="3 9" id="KW-0548">Nucleotidyltransferase</keyword>
<evidence type="ECO:0000259" key="10">
    <source>
        <dbReference type="Pfam" id="PF01467"/>
    </source>
</evidence>
<protein>
    <recommendedName>
        <fullName evidence="9">Phosphopantetheine adenylyltransferase</fullName>
        <ecNumber evidence="9">2.7.7.3</ecNumber>
    </recommendedName>
    <alternativeName>
        <fullName evidence="9">Dephospho-CoA pyrophosphorylase</fullName>
    </alternativeName>
    <alternativeName>
        <fullName evidence="9">Pantetheine-phosphate adenylyltransferase</fullName>
        <shortName evidence="9">PPAT</shortName>
    </alternativeName>
</protein>
<dbReference type="SUPFAM" id="SSF52374">
    <property type="entry name" value="Nucleotidylyl transferase"/>
    <property type="match status" value="1"/>
</dbReference>
<dbReference type="EC" id="2.7.7.3" evidence="9"/>
<organism evidence="11 12">
    <name type="scientific">Desulfobulbus propionicus (strain ATCC 33891 / DSM 2032 / VKM B-1956 / 1pr3)</name>
    <dbReference type="NCBI Taxonomy" id="577650"/>
    <lineage>
        <taxon>Bacteria</taxon>
        <taxon>Pseudomonadati</taxon>
        <taxon>Thermodesulfobacteriota</taxon>
        <taxon>Desulfobulbia</taxon>
        <taxon>Desulfobulbales</taxon>
        <taxon>Desulfobulbaceae</taxon>
        <taxon>Desulfobulbus</taxon>
    </lineage>
</organism>
<evidence type="ECO:0000256" key="1">
    <source>
        <dbReference type="ARBA" id="ARBA00022490"/>
    </source>
</evidence>
<dbReference type="EMBL" id="CP002364">
    <property type="protein sequence ID" value="ADW18270.1"/>
    <property type="molecule type" value="Genomic_DNA"/>
</dbReference>
<dbReference type="PANTHER" id="PTHR21342:SF1">
    <property type="entry name" value="PHOSPHOPANTETHEINE ADENYLYLTRANSFERASE"/>
    <property type="match status" value="1"/>
</dbReference>
<comment type="similarity">
    <text evidence="9">Belongs to the bacterial CoaD family.</text>
</comment>
<reference evidence="11 12" key="1">
    <citation type="journal article" date="2011" name="Stand. Genomic Sci.">
        <title>Complete genome sequence of Desulfobulbus propionicus type strain (1pr3).</title>
        <authorList>
            <person name="Pagani I."/>
            <person name="Lapidus A."/>
            <person name="Nolan M."/>
            <person name="Lucas S."/>
            <person name="Hammon N."/>
            <person name="Deshpande S."/>
            <person name="Cheng J.F."/>
            <person name="Chertkov O."/>
            <person name="Davenport K."/>
            <person name="Tapia R."/>
            <person name="Han C."/>
            <person name="Goodwin L."/>
            <person name="Pitluck S."/>
            <person name="Liolios K."/>
            <person name="Mavromatis K."/>
            <person name="Ivanova N."/>
            <person name="Mikhailova N."/>
            <person name="Pati A."/>
            <person name="Chen A."/>
            <person name="Palaniappan K."/>
            <person name="Land M."/>
            <person name="Hauser L."/>
            <person name="Chang Y.J."/>
            <person name="Jeffries C.D."/>
            <person name="Detter J.C."/>
            <person name="Brambilla E."/>
            <person name="Kannan K.P."/>
            <person name="Djao O.D."/>
            <person name="Rohde M."/>
            <person name="Pukall R."/>
            <person name="Spring S."/>
            <person name="Goker M."/>
            <person name="Sikorski J."/>
            <person name="Woyke T."/>
            <person name="Bristow J."/>
            <person name="Eisen J.A."/>
            <person name="Markowitz V."/>
            <person name="Hugenholtz P."/>
            <person name="Kyrpides N.C."/>
            <person name="Klenk H.P."/>
        </authorList>
    </citation>
    <scope>NUCLEOTIDE SEQUENCE [LARGE SCALE GENOMIC DNA]</scope>
    <source>
        <strain evidence="12">ATCC 33891 / DSM 2032 / 1pr3</strain>
    </source>
</reference>
<dbReference type="Proteomes" id="UP000006365">
    <property type="component" value="Chromosome"/>
</dbReference>
<keyword evidence="2 9" id="KW-0808">Transferase</keyword>
<dbReference type="RefSeq" id="WP_015724809.1">
    <property type="nucleotide sequence ID" value="NC_014972.1"/>
</dbReference>
<dbReference type="GO" id="GO:0005524">
    <property type="term" value="F:ATP binding"/>
    <property type="evidence" value="ECO:0007669"/>
    <property type="project" value="UniProtKB-KW"/>
</dbReference>
<comment type="function">
    <text evidence="9">Reversibly transfers an adenylyl group from ATP to 4'-phosphopantetheine, yielding dephospho-CoA (dPCoA) and pyrophosphate.</text>
</comment>
<dbReference type="HAMAP" id="MF_00151">
    <property type="entry name" value="PPAT_bact"/>
    <property type="match status" value="1"/>
</dbReference>
<sequence>MKGIYAGSYDPPTNGHLWMIDQGARLFTKFYVAVGQNSQKEYTFSLDERMQMLKEICGRYRNVEVVHFENKFLVKYAESIGVDYILRGIRNEKDYTYERGMRYVNSNMNDSIQTLFMMSPRHLVEVSSSLVKGLVGSDDWELVVREYVPDTVYYKMLSKFGRIHLHHTRRRILEKI</sequence>
<dbReference type="InterPro" id="IPR014729">
    <property type="entry name" value="Rossmann-like_a/b/a_fold"/>
</dbReference>
<accession>A0A7U3YMT6</accession>
<evidence type="ECO:0000256" key="5">
    <source>
        <dbReference type="ARBA" id="ARBA00022840"/>
    </source>
</evidence>
<dbReference type="UniPathway" id="UPA00241">
    <property type="reaction ID" value="UER00355"/>
</dbReference>
<feature type="binding site" evidence="9">
    <location>
        <position position="8"/>
    </location>
    <ligand>
        <name>substrate</name>
    </ligand>
</feature>
<feature type="binding site" evidence="9">
    <location>
        <position position="98"/>
    </location>
    <ligand>
        <name>ATP</name>
        <dbReference type="ChEBI" id="CHEBI:30616"/>
    </ligand>
</feature>
<dbReference type="NCBIfam" id="TIGR01510">
    <property type="entry name" value="coaD_prev_kdtB"/>
    <property type="match status" value="1"/>
</dbReference>
<comment type="subunit">
    <text evidence="9">Homohexamer.</text>
</comment>
<comment type="catalytic activity">
    <reaction evidence="8 9">
        <text>(R)-4'-phosphopantetheine + ATP + H(+) = 3'-dephospho-CoA + diphosphate</text>
        <dbReference type="Rhea" id="RHEA:19801"/>
        <dbReference type="ChEBI" id="CHEBI:15378"/>
        <dbReference type="ChEBI" id="CHEBI:30616"/>
        <dbReference type="ChEBI" id="CHEBI:33019"/>
        <dbReference type="ChEBI" id="CHEBI:57328"/>
        <dbReference type="ChEBI" id="CHEBI:61723"/>
        <dbReference type="EC" id="2.7.7.3"/>
    </reaction>
</comment>
<evidence type="ECO:0000256" key="3">
    <source>
        <dbReference type="ARBA" id="ARBA00022695"/>
    </source>
</evidence>
<dbReference type="PANTHER" id="PTHR21342">
    <property type="entry name" value="PHOSPHOPANTETHEINE ADENYLYLTRANSFERASE"/>
    <property type="match status" value="1"/>
</dbReference>
<dbReference type="GO" id="GO:0004595">
    <property type="term" value="F:pantetheine-phosphate adenylyltransferase activity"/>
    <property type="evidence" value="ECO:0007669"/>
    <property type="project" value="UniProtKB-UniRule"/>
</dbReference>
<feature type="binding site" evidence="9">
    <location>
        <position position="40"/>
    </location>
    <ligand>
        <name>substrate</name>
    </ligand>
</feature>
<evidence type="ECO:0000256" key="9">
    <source>
        <dbReference type="HAMAP-Rule" id="MF_00151"/>
    </source>
</evidence>
<feature type="binding site" evidence="9">
    <location>
        <position position="87"/>
    </location>
    <ligand>
        <name>substrate</name>
    </ligand>
</feature>
<gene>
    <name evidence="9" type="primary">coaD</name>
    <name evidence="11" type="ordered locus">Despr_2123</name>
</gene>
<dbReference type="GO" id="GO:0005737">
    <property type="term" value="C:cytoplasm"/>
    <property type="evidence" value="ECO:0007669"/>
    <property type="project" value="UniProtKB-SubCell"/>
</dbReference>
<dbReference type="GO" id="GO:0015937">
    <property type="term" value="P:coenzyme A biosynthetic process"/>
    <property type="evidence" value="ECO:0007669"/>
    <property type="project" value="UniProtKB-UniRule"/>
</dbReference>
<comment type="subcellular location">
    <subcellularLocation>
        <location evidence="9">Cytoplasm</location>
    </subcellularLocation>
</comment>
<dbReference type="InterPro" id="IPR001980">
    <property type="entry name" value="PPAT"/>
</dbReference>
<dbReference type="Gene3D" id="3.40.50.620">
    <property type="entry name" value="HUPs"/>
    <property type="match status" value="1"/>
</dbReference>
<keyword evidence="7 9" id="KW-0173">Coenzyme A biosynthesis</keyword>
<feature type="binding site" evidence="9">
    <location>
        <begin position="8"/>
        <end position="9"/>
    </location>
    <ligand>
        <name>ATP</name>
        <dbReference type="ChEBI" id="CHEBI:30616"/>
    </ligand>
</feature>
<feature type="binding site" evidence="9">
    <location>
        <begin position="88"/>
        <end position="90"/>
    </location>
    <ligand>
        <name>ATP</name>
        <dbReference type="ChEBI" id="CHEBI:30616"/>
    </ligand>
</feature>
<evidence type="ECO:0000256" key="7">
    <source>
        <dbReference type="ARBA" id="ARBA00022993"/>
    </source>
</evidence>
<feature type="site" description="Transition state stabilizer" evidence="9">
    <location>
        <position position="16"/>
    </location>
</feature>
<dbReference type="PRINTS" id="PR01020">
    <property type="entry name" value="LPSBIOSNTHSS"/>
</dbReference>
<keyword evidence="5 9" id="KW-0067">ATP-binding</keyword>
<evidence type="ECO:0000313" key="11">
    <source>
        <dbReference type="EMBL" id="ADW18270.1"/>
    </source>
</evidence>
<dbReference type="NCBIfam" id="TIGR00125">
    <property type="entry name" value="cyt_tran_rel"/>
    <property type="match status" value="1"/>
</dbReference>
<evidence type="ECO:0000313" key="12">
    <source>
        <dbReference type="Proteomes" id="UP000006365"/>
    </source>
</evidence>
<proteinExistence type="inferred from homology"/>
<feature type="binding site" evidence="9">
    <location>
        <position position="16"/>
    </location>
    <ligand>
        <name>ATP</name>
        <dbReference type="ChEBI" id="CHEBI:30616"/>
    </ligand>
</feature>
<evidence type="ECO:0000256" key="8">
    <source>
        <dbReference type="ARBA" id="ARBA00029346"/>
    </source>
</evidence>
<dbReference type="KEGG" id="dpr:Despr_2123"/>
<keyword evidence="4 9" id="KW-0547">Nucleotide-binding</keyword>
<name>A0A7U3YMT6_DESPD</name>
<feature type="binding site" evidence="9">
    <location>
        <position position="73"/>
    </location>
    <ligand>
        <name>substrate</name>
    </ligand>
</feature>
<keyword evidence="6 9" id="KW-0460">Magnesium</keyword>